<feature type="compositionally biased region" description="Basic and acidic residues" evidence="9">
    <location>
        <begin position="368"/>
        <end position="382"/>
    </location>
</feature>
<dbReference type="InterPro" id="IPR036872">
    <property type="entry name" value="CH_dom_sf"/>
</dbReference>
<evidence type="ECO:0000256" key="6">
    <source>
        <dbReference type="ARBA" id="ARBA00023203"/>
    </source>
</evidence>
<feature type="region of interest" description="Disordered" evidence="9">
    <location>
        <begin position="368"/>
        <end position="389"/>
    </location>
</feature>
<dbReference type="InterPro" id="IPR001589">
    <property type="entry name" value="Actinin_actin-bd_CS"/>
</dbReference>
<feature type="compositionally biased region" description="Polar residues" evidence="9">
    <location>
        <begin position="249"/>
        <end position="266"/>
    </location>
</feature>
<dbReference type="PROSITE" id="PS50021">
    <property type="entry name" value="CH"/>
    <property type="match status" value="1"/>
</dbReference>
<dbReference type="InParanoid" id="B3RTM8"/>
<feature type="compositionally biased region" description="Polar residues" evidence="9">
    <location>
        <begin position="160"/>
        <end position="192"/>
    </location>
</feature>
<dbReference type="InterPro" id="IPR001158">
    <property type="entry name" value="DIX"/>
</dbReference>
<evidence type="ECO:0000256" key="1">
    <source>
        <dbReference type="ARBA" id="ARBA00004496"/>
    </source>
</evidence>
<dbReference type="SUPFAM" id="SSF54236">
    <property type="entry name" value="Ubiquitin-like"/>
    <property type="match status" value="1"/>
</dbReference>
<dbReference type="FunFam" id="2.40.240.130:FF:000001">
    <property type="entry name" value="Segment polarity protein dishevelled homolog DVL-1"/>
    <property type="match status" value="1"/>
</dbReference>
<evidence type="ECO:0000256" key="7">
    <source>
        <dbReference type="PROSITE-ProRule" id="PRU00069"/>
    </source>
</evidence>
<evidence type="ECO:0000256" key="5">
    <source>
        <dbReference type="ARBA" id="ARBA00022737"/>
    </source>
</evidence>
<evidence type="ECO:0000313" key="13">
    <source>
        <dbReference type="Proteomes" id="UP000009022"/>
    </source>
</evidence>
<evidence type="ECO:0000259" key="10">
    <source>
        <dbReference type="PROSITE" id="PS50021"/>
    </source>
</evidence>
<dbReference type="Proteomes" id="UP000009022">
    <property type="component" value="Unassembled WGS sequence"/>
</dbReference>
<feature type="region of interest" description="Disordered" evidence="9">
    <location>
        <begin position="249"/>
        <end position="311"/>
    </location>
</feature>
<dbReference type="Gene3D" id="2.40.240.130">
    <property type="match status" value="1"/>
</dbReference>
<keyword evidence="13" id="KW-1185">Reference proteome</keyword>
<feature type="region of interest" description="Disordered" evidence="9">
    <location>
        <begin position="139"/>
        <end position="233"/>
    </location>
</feature>
<feature type="compositionally biased region" description="Basic residues" evidence="9">
    <location>
        <begin position="195"/>
        <end position="206"/>
    </location>
</feature>
<dbReference type="EMBL" id="DS985244">
    <property type="protein sequence ID" value="EDV26156.1"/>
    <property type="molecule type" value="Genomic_DNA"/>
</dbReference>
<dbReference type="STRING" id="10228.B3RTM8"/>
<dbReference type="GO" id="GO:0005737">
    <property type="term" value="C:cytoplasm"/>
    <property type="evidence" value="ECO:0007669"/>
    <property type="project" value="UniProtKB-SubCell"/>
</dbReference>
<dbReference type="FunFam" id="1.10.418.10:FF:000167">
    <property type="entry name" value="Dixin"/>
    <property type="match status" value="1"/>
</dbReference>
<keyword evidence="5" id="KW-0677">Repeat</keyword>
<reference evidence="12 13" key="1">
    <citation type="journal article" date="2008" name="Nature">
        <title>The Trichoplax genome and the nature of placozoans.</title>
        <authorList>
            <person name="Srivastava M."/>
            <person name="Begovic E."/>
            <person name="Chapman J."/>
            <person name="Putnam N.H."/>
            <person name="Hellsten U."/>
            <person name="Kawashima T."/>
            <person name="Kuo A."/>
            <person name="Mitros T."/>
            <person name="Salamov A."/>
            <person name="Carpenter M.L."/>
            <person name="Signorovitch A.Y."/>
            <person name="Moreno M.A."/>
            <person name="Kamm K."/>
            <person name="Grimwood J."/>
            <person name="Schmutz J."/>
            <person name="Shapiro H."/>
            <person name="Grigoriev I.V."/>
            <person name="Buss L.W."/>
            <person name="Schierwater B."/>
            <person name="Dellaporta S.L."/>
            <person name="Rokhsar D.S."/>
        </authorList>
    </citation>
    <scope>NUCLEOTIDE SEQUENCE [LARGE SCALE GENOMIC DNA]</scope>
    <source>
        <strain evidence="12 13">Grell-BS-1999</strain>
    </source>
</reference>
<dbReference type="CDD" id="cd21213">
    <property type="entry name" value="CH_DIXDC1"/>
    <property type="match status" value="1"/>
</dbReference>
<feature type="coiled-coil region" evidence="8">
    <location>
        <begin position="321"/>
        <end position="355"/>
    </location>
</feature>
<feature type="compositionally biased region" description="Basic and acidic residues" evidence="9">
    <location>
        <begin position="224"/>
        <end position="233"/>
    </location>
</feature>
<dbReference type="PANTHER" id="PTHR10878">
    <property type="entry name" value="SEGMENT POLARITY PROTEIN DISHEVELLED"/>
    <property type="match status" value="1"/>
</dbReference>
<evidence type="ECO:0000256" key="8">
    <source>
        <dbReference type="SAM" id="Coils"/>
    </source>
</evidence>
<dbReference type="eggNOG" id="KOG0517">
    <property type="taxonomic scope" value="Eukaryota"/>
</dbReference>
<dbReference type="CTD" id="6753402"/>
<dbReference type="HOGENOM" id="CLU_025678_0_0_1"/>
<evidence type="ECO:0000256" key="9">
    <source>
        <dbReference type="SAM" id="MobiDB-lite"/>
    </source>
</evidence>
<dbReference type="AlphaFoldDB" id="B3RTM8"/>
<evidence type="ECO:0000313" key="12">
    <source>
        <dbReference type="EMBL" id="EDV26156.1"/>
    </source>
</evidence>
<dbReference type="Gene3D" id="1.10.418.10">
    <property type="entry name" value="Calponin-like domain"/>
    <property type="match status" value="1"/>
</dbReference>
<evidence type="ECO:0000256" key="2">
    <source>
        <dbReference type="ARBA" id="ARBA00022473"/>
    </source>
</evidence>
<accession>B3RTM8</accession>
<dbReference type="PROSITE" id="PS50841">
    <property type="entry name" value="DIX"/>
    <property type="match status" value="1"/>
</dbReference>
<protein>
    <recommendedName>
        <fullName evidence="14">Calponin-homology (CH) domain-containing protein</fullName>
    </recommendedName>
</protein>
<dbReference type="PROSITE" id="PS00019">
    <property type="entry name" value="ACTININ_1"/>
    <property type="match status" value="1"/>
</dbReference>
<dbReference type="InterPro" id="IPR038207">
    <property type="entry name" value="DIX_dom_sf"/>
</dbReference>
<dbReference type="OMA" id="NHIFPLW"/>
<dbReference type="GO" id="GO:0016055">
    <property type="term" value="P:Wnt signaling pathway"/>
    <property type="evidence" value="ECO:0007669"/>
    <property type="project" value="UniProtKB-KW"/>
</dbReference>
<dbReference type="SMART" id="SM00033">
    <property type="entry name" value="CH"/>
    <property type="match status" value="1"/>
</dbReference>
<keyword evidence="6" id="KW-0009">Actin-binding</keyword>
<dbReference type="RefSeq" id="XP_002112189.1">
    <property type="nucleotide sequence ID" value="XM_002112153.1"/>
</dbReference>
<evidence type="ECO:0000259" key="11">
    <source>
        <dbReference type="PROSITE" id="PS50841"/>
    </source>
</evidence>
<organism evidence="12 13">
    <name type="scientific">Trichoplax adhaerens</name>
    <name type="common">Trichoplax reptans</name>
    <dbReference type="NCBI Taxonomy" id="10228"/>
    <lineage>
        <taxon>Eukaryota</taxon>
        <taxon>Metazoa</taxon>
        <taxon>Placozoa</taxon>
        <taxon>Uniplacotomia</taxon>
        <taxon>Trichoplacea</taxon>
        <taxon>Trichoplacidae</taxon>
        <taxon>Trichoplax</taxon>
    </lineage>
</organism>
<comment type="subcellular location">
    <subcellularLocation>
        <location evidence="1">Cytoplasm</location>
    </subcellularLocation>
</comment>
<feature type="compositionally biased region" description="Basic and acidic residues" evidence="9">
    <location>
        <begin position="282"/>
        <end position="303"/>
    </location>
</feature>
<dbReference type="SMART" id="SM00021">
    <property type="entry name" value="DAX"/>
    <property type="match status" value="1"/>
</dbReference>
<keyword evidence="8" id="KW-0175">Coiled coil</keyword>
<dbReference type="GO" id="GO:0003779">
    <property type="term" value="F:actin binding"/>
    <property type="evidence" value="ECO:0007669"/>
    <property type="project" value="UniProtKB-KW"/>
</dbReference>
<proteinExistence type="predicted"/>
<dbReference type="OrthoDB" id="30551at2759"/>
<keyword evidence="2" id="KW-0217">Developmental protein</keyword>
<dbReference type="Pfam" id="PF00778">
    <property type="entry name" value="DIX"/>
    <property type="match status" value="1"/>
</dbReference>
<dbReference type="InterPro" id="IPR015506">
    <property type="entry name" value="Dsh/Dvl-rel"/>
</dbReference>
<evidence type="ECO:0000256" key="4">
    <source>
        <dbReference type="ARBA" id="ARBA00022687"/>
    </source>
</evidence>
<gene>
    <name evidence="12" type="ORF">TRIADDRAFT_55981</name>
</gene>
<evidence type="ECO:0008006" key="14">
    <source>
        <dbReference type="Google" id="ProtNLM"/>
    </source>
</evidence>
<dbReference type="PANTHER" id="PTHR10878:SF22">
    <property type="entry name" value="DIXIN"/>
    <property type="match status" value="1"/>
</dbReference>
<dbReference type="InterPro" id="IPR029071">
    <property type="entry name" value="Ubiquitin-like_domsf"/>
</dbReference>
<dbReference type="SUPFAM" id="SSF47576">
    <property type="entry name" value="Calponin-homology domain, CH-domain"/>
    <property type="match status" value="1"/>
</dbReference>
<feature type="domain" description="Calponin-homology (CH)" evidence="10">
    <location>
        <begin position="12"/>
        <end position="119"/>
    </location>
</feature>
<dbReference type="PhylomeDB" id="B3RTM8"/>
<evidence type="ECO:0000256" key="3">
    <source>
        <dbReference type="ARBA" id="ARBA00022490"/>
    </source>
</evidence>
<keyword evidence="3" id="KW-0963">Cytoplasm</keyword>
<sequence>MTINQSKKNMKGQQIVTYTLWINSQLKKISGQRQIYQFQDDLRDGVALAQLIAALSGEILPGIDNNPETIEACQNNVDRVLQFMAAKRMQMHRTVAKDIVDGNIKATMRLVLAIAAHYKPHSVKQSSYTNRSAYHSSTLDRHTSYNISNDGHNSDKSARRAQSSTDNYLSAGSTSQLLRNGLSTDSVPSSDASGRRRSKSPSRKKLPAGQAPKVIRKKSFNHNDSSDDNHNRSQDAQYKYVTASVHQISPSRNSYNSDDRSQNSTPGLAVTDDQIILQHSPIQDKSKSRRGKYGDEVSSHPSDDNSMSNSASLEEYYKNEILTYRKELISLQGTLSELRNKLTEQQDNNFKLQKQLLDRDLENQRLMTERKSLDSKRKDNGNHKRRNSFTGLDDTVQYIASTELDRSNSNVRLKTRQLYLTLQEYAACEGQIDVGSVRALMDDFAKNLAIGDDQERIKARAQSKLPAQEIDAQQQFIESEDDEQTVGSYQSKADEIINNYLAEQSNTADKVTKVSYHLEGETKPSTFLIHKRLGQITFGDFKKILNFTGYYHYYFKELDPEFGTVKKELFDDDDILPGWEGNIMAWIEEGVTV</sequence>
<dbReference type="GeneID" id="6753402"/>
<keyword evidence="4 7" id="KW-0879">Wnt signaling pathway</keyword>
<feature type="domain" description="DIX" evidence="11">
    <location>
        <begin position="509"/>
        <end position="591"/>
    </location>
</feature>
<dbReference type="InterPro" id="IPR001715">
    <property type="entry name" value="CH_dom"/>
</dbReference>
<dbReference type="FunCoup" id="B3RTM8">
    <property type="interactions" value="661"/>
</dbReference>
<dbReference type="Pfam" id="PF00307">
    <property type="entry name" value="CH"/>
    <property type="match status" value="1"/>
</dbReference>
<name>B3RTM8_TRIAD</name>
<dbReference type="KEGG" id="tad:TRIADDRAFT_55981"/>